<name>A0AC61NGK2_9BACT</name>
<accession>A0AC61NGK2</accession>
<evidence type="ECO:0000313" key="1">
    <source>
        <dbReference type="EMBL" id="QZE14721.1"/>
    </source>
</evidence>
<gene>
    <name evidence="1" type="ORF">K4L44_02340</name>
</gene>
<proteinExistence type="predicted"/>
<organism evidence="1 2">
    <name type="scientific">Halosquirtibacter laminarini</name>
    <dbReference type="NCBI Taxonomy" id="3374600"/>
    <lineage>
        <taxon>Bacteria</taxon>
        <taxon>Pseudomonadati</taxon>
        <taxon>Bacteroidota</taxon>
        <taxon>Bacteroidia</taxon>
        <taxon>Marinilabiliales</taxon>
        <taxon>Prolixibacteraceae</taxon>
        <taxon>Halosquirtibacter</taxon>
    </lineage>
</organism>
<sequence length="375" mass="43376">MKLIKQTLCVASLALLFSCVTKEEGSNEPSLNDVKESHYVPEKYVALKATSSIRIDGDLKDAAWESAPWTNLFVDIEGDKQPKPIYPTKAKMLWDDQYFYFAFELEESDIWATLKHRDAVIFKDNDIEIFIDPDGDTHHYYEYEMNALNTQWDLMLTKPYRDPGNLVLDTWTIRGIKSAVKVYGTLNNSKDTDKKWTVEVALPWSDLEEANIHNGIPKIDEIWKVNFSRVNWDVDKNKDGSYSKSINPQTEKTFPEHNWVWSAQGVIAMHQPETWGLVQFSNKTSGSVVFKDNGVDQVKWMMRQVYYQQKKYINKFGKPATSAKSLGLGTTFNDDQLAKIEIISNGKNRWEASYVYSSDKCMVIQWDGRVWQEKK</sequence>
<dbReference type="Proteomes" id="UP000826212">
    <property type="component" value="Chromosome"/>
</dbReference>
<evidence type="ECO:0000313" key="2">
    <source>
        <dbReference type="Proteomes" id="UP000826212"/>
    </source>
</evidence>
<reference evidence="1" key="1">
    <citation type="submission" date="2021-08" db="EMBL/GenBank/DDBJ databases">
        <title>Novel anaerobic bacterium isolated from sea squirt in East Sea, Republic of Korea.</title>
        <authorList>
            <person name="Nguyen T.H."/>
            <person name="Li Z."/>
            <person name="Lee Y.-J."/>
            <person name="Ko J."/>
            <person name="Kim S.-G."/>
        </authorList>
    </citation>
    <scope>NUCLEOTIDE SEQUENCE</scope>
    <source>
        <strain evidence="1">KCTC 25031</strain>
    </source>
</reference>
<protein>
    <submittedName>
        <fullName evidence="1">Carbohydrate-binding family 9-like protein</fullName>
    </submittedName>
</protein>
<keyword evidence="2" id="KW-1185">Reference proteome</keyword>
<dbReference type="EMBL" id="CP081303">
    <property type="protein sequence ID" value="QZE14721.1"/>
    <property type="molecule type" value="Genomic_DNA"/>
</dbReference>